<proteinExistence type="predicted"/>
<dbReference type="InterPro" id="IPR036179">
    <property type="entry name" value="Ig-like_dom_sf"/>
</dbReference>
<dbReference type="InterPro" id="IPR013162">
    <property type="entry name" value="CD80_C2-set"/>
</dbReference>
<dbReference type="EMBL" id="JARAKH010000021">
    <property type="protein sequence ID" value="KAK8393077.1"/>
    <property type="molecule type" value="Genomic_DNA"/>
</dbReference>
<dbReference type="SUPFAM" id="SSF48726">
    <property type="entry name" value="Immunoglobulin"/>
    <property type="match status" value="2"/>
</dbReference>
<keyword evidence="9" id="KW-1185">Reference proteome</keyword>
<keyword evidence="4" id="KW-0472">Membrane</keyword>
<evidence type="ECO:0000259" key="7">
    <source>
        <dbReference type="PROSITE" id="PS50835"/>
    </source>
</evidence>
<evidence type="ECO:0000313" key="8">
    <source>
        <dbReference type="EMBL" id="KAK8393077.1"/>
    </source>
</evidence>
<dbReference type="InterPro" id="IPR003599">
    <property type="entry name" value="Ig_sub"/>
</dbReference>
<dbReference type="PANTHER" id="PTHR21261:SF15">
    <property type="entry name" value="BEATEN PATH IIIA, ISOFORM D-RELATED"/>
    <property type="match status" value="1"/>
</dbReference>
<keyword evidence="2" id="KW-0812">Transmembrane</keyword>
<protein>
    <recommendedName>
        <fullName evidence="7">Ig-like domain-containing protein</fullName>
    </recommendedName>
</protein>
<keyword evidence="5" id="KW-1015">Disulfide bond</keyword>
<keyword evidence="6" id="KW-0732">Signal</keyword>
<evidence type="ECO:0000256" key="3">
    <source>
        <dbReference type="ARBA" id="ARBA00022989"/>
    </source>
</evidence>
<feature type="chain" id="PRO_5043934446" description="Ig-like domain-containing protein" evidence="6">
    <location>
        <begin position="20"/>
        <end position="275"/>
    </location>
</feature>
<feature type="domain" description="Ig-like" evidence="7">
    <location>
        <begin position="34"/>
        <end position="110"/>
    </location>
</feature>
<dbReference type="AlphaFoldDB" id="A0AAW0U3W9"/>
<dbReference type="InterPro" id="IPR013783">
    <property type="entry name" value="Ig-like_fold"/>
</dbReference>
<dbReference type="InterPro" id="IPR007110">
    <property type="entry name" value="Ig-like_dom"/>
</dbReference>
<evidence type="ECO:0000256" key="1">
    <source>
        <dbReference type="ARBA" id="ARBA00004167"/>
    </source>
</evidence>
<evidence type="ECO:0000256" key="6">
    <source>
        <dbReference type="SAM" id="SignalP"/>
    </source>
</evidence>
<reference evidence="8 9" key="1">
    <citation type="submission" date="2023-03" db="EMBL/GenBank/DDBJ databases">
        <title>High-quality genome of Scylla paramamosain provides insights in environmental adaptation.</title>
        <authorList>
            <person name="Zhang L."/>
        </authorList>
    </citation>
    <scope>NUCLEOTIDE SEQUENCE [LARGE SCALE GENOMIC DNA]</scope>
    <source>
        <strain evidence="8">LZ_2023a</strain>
        <tissue evidence="8">Muscle</tissue>
    </source>
</reference>
<evidence type="ECO:0000256" key="4">
    <source>
        <dbReference type="ARBA" id="ARBA00023136"/>
    </source>
</evidence>
<comment type="caution">
    <text evidence="8">The sequence shown here is derived from an EMBL/GenBank/DDBJ whole genome shotgun (WGS) entry which is preliminary data.</text>
</comment>
<dbReference type="FunFam" id="2.60.40.10:FF:000437">
    <property type="entry name" value="Beat-IIIc, isoform A"/>
    <property type="match status" value="1"/>
</dbReference>
<comment type="subcellular location">
    <subcellularLocation>
        <location evidence="1">Membrane</location>
        <topology evidence="1">Single-pass membrane protein</topology>
    </subcellularLocation>
</comment>
<dbReference type="GO" id="GO:0016020">
    <property type="term" value="C:membrane"/>
    <property type="evidence" value="ECO:0007669"/>
    <property type="project" value="UniProtKB-SubCell"/>
</dbReference>
<dbReference type="SMART" id="SM00409">
    <property type="entry name" value="IG"/>
    <property type="match status" value="1"/>
</dbReference>
<evidence type="ECO:0000313" key="9">
    <source>
        <dbReference type="Proteomes" id="UP001487740"/>
    </source>
</evidence>
<name>A0AAW0U3W9_SCYPA</name>
<feature type="signal peptide" evidence="6">
    <location>
        <begin position="1"/>
        <end position="19"/>
    </location>
</feature>
<dbReference type="PANTHER" id="PTHR21261">
    <property type="entry name" value="BEAT PROTEIN"/>
    <property type="match status" value="1"/>
</dbReference>
<evidence type="ECO:0000256" key="5">
    <source>
        <dbReference type="ARBA" id="ARBA00023157"/>
    </source>
</evidence>
<organism evidence="8 9">
    <name type="scientific">Scylla paramamosain</name>
    <name type="common">Mud crab</name>
    <dbReference type="NCBI Taxonomy" id="85552"/>
    <lineage>
        <taxon>Eukaryota</taxon>
        <taxon>Metazoa</taxon>
        <taxon>Ecdysozoa</taxon>
        <taxon>Arthropoda</taxon>
        <taxon>Crustacea</taxon>
        <taxon>Multicrustacea</taxon>
        <taxon>Malacostraca</taxon>
        <taxon>Eumalacostraca</taxon>
        <taxon>Eucarida</taxon>
        <taxon>Decapoda</taxon>
        <taxon>Pleocyemata</taxon>
        <taxon>Brachyura</taxon>
        <taxon>Eubrachyura</taxon>
        <taxon>Portunoidea</taxon>
        <taxon>Portunidae</taxon>
        <taxon>Portuninae</taxon>
        <taxon>Scylla</taxon>
    </lineage>
</organism>
<evidence type="ECO:0000256" key="2">
    <source>
        <dbReference type="ARBA" id="ARBA00022692"/>
    </source>
</evidence>
<keyword evidence="3" id="KW-1133">Transmembrane helix</keyword>
<sequence>MLVLACWVLVLLCGEGGFALRMRRFEVPLHVPRGESTTLRCEFDLQGERLYSVKWYKGGREFFRHVPNEQPKKQVYEVTGVNVDMEESTGQVVKLREVELATSGRYKCEVLAEAPAFNTLVEHAILTVVEIPQEKPIVQGARERYHPGDIVRINCTSAPSKPAATLTWYINDRVAPEQYLMRYLPYMDHEGLETTTLGLHFHATHDHFPRNVMSLRCTASIGFFYNKTEETALETHRPALSLQSREHFYDSLGAPRTVSSLGLTLLLLCVLHALR</sequence>
<dbReference type="PROSITE" id="PS50835">
    <property type="entry name" value="IG_LIKE"/>
    <property type="match status" value="1"/>
</dbReference>
<dbReference type="Gene3D" id="2.60.40.10">
    <property type="entry name" value="Immunoglobulins"/>
    <property type="match status" value="2"/>
</dbReference>
<dbReference type="Proteomes" id="UP001487740">
    <property type="component" value="Unassembled WGS sequence"/>
</dbReference>
<gene>
    <name evidence="8" type="ORF">O3P69_013245</name>
</gene>
<dbReference type="InterPro" id="IPR013106">
    <property type="entry name" value="Ig_V-set"/>
</dbReference>
<accession>A0AAW0U3W9</accession>
<dbReference type="Pfam" id="PF07686">
    <property type="entry name" value="V-set"/>
    <property type="match status" value="1"/>
</dbReference>
<dbReference type="Pfam" id="PF08205">
    <property type="entry name" value="C2-set_2"/>
    <property type="match status" value="1"/>
</dbReference>